<evidence type="ECO:0000313" key="1">
    <source>
        <dbReference type="EMBL" id="ESK53428.1"/>
    </source>
</evidence>
<dbReference type="eggNOG" id="ENOG5030XPE">
    <property type="taxonomic scope" value="Bacteria"/>
</dbReference>
<dbReference type="STRING" id="202955.GCA_000759995_00141"/>
<keyword evidence="2" id="KW-1185">Reference proteome</keyword>
<proteinExistence type="predicted"/>
<dbReference type="EMBL" id="AYEV01000050">
    <property type="protein sequence ID" value="ESK53428.1"/>
    <property type="molecule type" value="Genomic_DNA"/>
</dbReference>
<reference evidence="1 2" key="1">
    <citation type="submission" date="2013-10" db="EMBL/GenBank/DDBJ databases">
        <title>The Genome Sequence of Acinetobacter tjernbergiae CIP107465.</title>
        <authorList>
            <consortium name="The Broad Institute Genomics Platform"/>
            <consortium name="The Broad Institute Genome Sequencing Center for Infectious Disease"/>
            <person name="Cerqueira G."/>
            <person name="Feldgarden M."/>
            <person name="Courvalin P."/>
            <person name="Grillot-Courvalin C."/>
            <person name="Clermont D."/>
            <person name="Rocha E."/>
            <person name="Yoon E.-J."/>
            <person name="Nemec A."/>
            <person name="Young S.K."/>
            <person name="Zeng Q."/>
            <person name="Gargeya S."/>
            <person name="Fitzgerald M."/>
            <person name="Abouelleil A."/>
            <person name="Alvarado L."/>
            <person name="Berlin A.M."/>
            <person name="Chapman S.B."/>
            <person name="Gainer-Dewar J."/>
            <person name="Goldberg J."/>
            <person name="Gnerre S."/>
            <person name="Griggs A."/>
            <person name="Gujja S."/>
            <person name="Hansen M."/>
            <person name="Howarth C."/>
            <person name="Imamovic A."/>
            <person name="Ireland A."/>
            <person name="Larimer J."/>
            <person name="McCowan C."/>
            <person name="Murphy C."/>
            <person name="Pearson M."/>
            <person name="Poon T.W."/>
            <person name="Priest M."/>
            <person name="Roberts A."/>
            <person name="Saif S."/>
            <person name="Shea T."/>
            <person name="Sykes S."/>
            <person name="Wortman J."/>
            <person name="Nusbaum C."/>
            <person name="Birren B."/>
        </authorList>
    </citation>
    <scope>NUCLEOTIDE SEQUENCE [LARGE SCALE GENOMIC DNA]</scope>
    <source>
        <strain evidence="1 2">CIP 107465</strain>
    </source>
</reference>
<comment type="caution">
    <text evidence="1">The sequence shown here is derived from an EMBL/GenBank/DDBJ whole genome shotgun (WGS) entry which is preliminary data.</text>
</comment>
<dbReference type="AlphaFoldDB" id="V2UFB6"/>
<organism evidence="1 2">
    <name type="scientific">Acinetobacter tjernbergiae DSM 14971 = CIP 107465</name>
    <dbReference type="NCBI Taxonomy" id="1120928"/>
    <lineage>
        <taxon>Bacteria</taxon>
        <taxon>Pseudomonadati</taxon>
        <taxon>Pseudomonadota</taxon>
        <taxon>Gammaproteobacteria</taxon>
        <taxon>Moraxellales</taxon>
        <taxon>Moraxellaceae</taxon>
        <taxon>Acinetobacter</taxon>
    </lineage>
</organism>
<dbReference type="RefSeq" id="WP_018680025.1">
    <property type="nucleotide sequence ID" value="NZ_AYEV01000050.1"/>
</dbReference>
<evidence type="ECO:0000313" key="2">
    <source>
        <dbReference type="Proteomes" id="UP000017404"/>
    </source>
</evidence>
<accession>V2UFB6</accession>
<gene>
    <name evidence="1" type="ORF">F990_03377</name>
</gene>
<dbReference type="Proteomes" id="UP000017404">
    <property type="component" value="Unassembled WGS sequence"/>
</dbReference>
<sequence length="214" mass="25034">MLGEIYWNNLPAKVTRIGKKDNEIFILFEGKINGYGLVQSGRIVLKMTTEFQVVHGAVEYHDESRYFDSSYVLEGNFEDDSYEMFSGNWLEEGHNYQFDILLEFDERGLPSLATELERDESIAIDIDEEIHNDQDFVNSNLNDEENRQALGYLRADANRQRATRSDARVRTIQRKIELYYGLPQGSVRLVNPDRSIIHPSAKIRTLRERWMFDE</sequence>
<name>V2UFB6_9GAMM</name>
<dbReference type="PATRIC" id="fig|1120928.5.peg.3415"/>
<protein>
    <submittedName>
        <fullName evidence="1">Uncharacterized protein</fullName>
    </submittedName>
</protein>